<evidence type="ECO:0000259" key="1">
    <source>
        <dbReference type="PROSITE" id="PS51078"/>
    </source>
</evidence>
<evidence type="ECO:0000313" key="3">
    <source>
        <dbReference type="Proteomes" id="UP001054811"/>
    </source>
</evidence>
<dbReference type="EMBL" id="CP091139">
    <property type="protein sequence ID" value="UUT36570.1"/>
    <property type="molecule type" value="Genomic_DNA"/>
</dbReference>
<organism evidence="2 3">
    <name type="scientific">Microbacterium elymi</name>
    <dbReference type="NCBI Taxonomy" id="2909587"/>
    <lineage>
        <taxon>Bacteria</taxon>
        <taxon>Bacillati</taxon>
        <taxon>Actinomycetota</taxon>
        <taxon>Actinomycetes</taxon>
        <taxon>Micrococcales</taxon>
        <taxon>Microbacteriaceae</taxon>
        <taxon>Microbacterium</taxon>
    </lineage>
</organism>
<feature type="domain" description="IclR-ED" evidence="1">
    <location>
        <begin position="1"/>
        <end position="111"/>
    </location>
</feature>
<dbReference type="PANTHER" id="PTHR30136">
    <property type="entry name" value="HELIX-TURN-HELIX TRANSCRIPTIONAL REGULATOR, ICLR FAMILY"/>
    <property type="match status" value="1"/>
</dbReference>
<dbReference type="SUPFAM" id="SSF55781">
    <property type="entry name" value="GAF domain-like"/>
    <property type="match status" value="1"/>
</dbReference>
<accession>A0ABY5NN24</accession>
<gene>
    <name evidence="2" type="ORF">L2X98_24450</name>
</gene>
<dbReference type="InterPro" id="IPR029016">
    <property type="entry name" value="GAF-like_dom_sf"/>
</dbReference>
<dbReference type="Proteomes" id="UP001054811">
    <property type="component" value="Chromosome"/>
</dbReference>
<dbReference type="InterPro" id="IPR050707">
    <property type="entry name" value="HTH_MetabolicPath_Reg"/>
</dbReference>
<name>A0ABY5NN24_9MICO</name>
<dbReference type="PROSITE" id="PS51078">
    <property type="entry name" value="ICLR_ED"/>
    <property type="match status" value="1"/>
</dbReference>
<dbReference type="Gene3D" id="3.30.450.40">
    <property type="match status" value="1"/>
</dbReference>
<dbReference type="InterPro" id="IPR014757">
    <property type="entry name" value="Tscrpt_reg_IclR_C"/>
</dbReference>
<dbReference type="PANTHER" id="PTHR30136:SF24">
    <property type="entry name" value="HTH-TYPE TRANSCRIPTIONAL REPRESSOR ALLR"/>
    <property type="match status" value="1"/>
</dbReference>
<evidence type="ECO:0000313" key="2">
    <source>
        <dbReference type="EMBL" id="UUT36570.1"/>
    </source>
</evidence>
<protein>
    <recommendedName>
        <fullName evidence="1">IclR-ED domain-containing protein</fullName>
    </recommendedName>
</protein>
<dbReference type="RefSeq" id="WP_259613233.1">
    <property type="nucleotide sequence ID" value="NZ_CP091139.2"/>
</dbReference>
<dbReference type="Pfam" id="PF01614">
    <property type="entry name" value="IclR_C"/>
    <property type="match status" value="1"/>
</dbReference>
<reference evidence="2" key="1">
    <citation type="submission" date="2022-01" db="EMBL/GenBank/DDBJ databases">
        <title>Microbacterium eymi and Microbacterium rhizovicinus sp. nov., isolated from the rhizospheric soil of Elymus tsukushiensis, a plant native to the Dokdo Islands, Republic of Korea.</title>
        <authorList>
            <person name="Hwang Y.J."/>
        </authorList>
    </citation>
    <scope>NUCLEOTIDE SEQUENCE</scope>
    <source>
        <strain evidence="2">KUDC0405</strain>
    </source>
</reference>
<sequence length="111" mass="11495">MPPHPGSCVLAYADPGLQERVLAAPLARVAAATITDAPTLRRKLAEVRRLGHAVAPGSIEDVATGLAVPVRDRAGQVVAALSVIIAREAPVEAPLSTLHRAARDIRSALEG</sequence>
<keyword evidence="3" id="KW-1185">Reference proteome</keyword>
<proteinExistence type="predicted"/>